<feature type="transmembrane region" description="Helical" evidence="2">
    <location>
        <begin position="367"/>
        <end position="389"/>
    </location>
</feature>
<feature type="transmembrane region" description="Helical" evidence="2">
    <location>
        <begin position="7"/>
        <end position="27"/>
    </location>
</feature>
<feature type="region of interest" description="Disordered" evidence="1">
    <location>
        <begin position="409"/>
        <end position="460"/>
    </location>
</feature>
<reference evidence="3 4" key="1">
    <citation type="submission" date="2019-07" db="EMBL/GenBank/DDBJ databases">
        <authorList>
            <person name="Zhu P."/>
        </authorList>
    </citation>
    <scope>NUCLEOTIDE SEQUENCE [LARGE SCALE GENOMIC DNA]</scope>
    <source>
        <strain evidence="3 4">SSL-25</strain>
    </source>
</reference>
<evidence type="ECO:0000256" key="2">
    <source>
        <dbReference type="SAM" id="Phobius"/>
    </source>
</evidence>
<keyword evidence="2" id="KW-0472">Membrane</keyword>
<evidence type="ECO:0000313" key="3">
    <source>
        <dbReference type="EMBL" id="QDY81191.1"/>
    </source>
</evidence>
<sequence length="544" mass="54395">MACLVRGATAAGLGLGALTVLVMMVWISSPYHDSGPRGALHVAASLWLLAHGTELVRSDTLYGTAAPVGLVPLLLVALPAWLIHRATRDALVPDGTGLRPTPSPRAAVCGVGLGYLLVGTAAAVYAAGGPIAPGALSAACRLPLVALGAAATGVWAANGRPVGPPPRRLPARLREPLLRAALPGSRVETAARAATAATAVLVGGGALLVATALVWHADATQDSFLHLARIWSGRLAVLLLGIALVPNAAVWAAAYGLGPGFALGTGATATPLALSGDPALPAFPLVAVVPAQGPGTPLNWSSVLVPVAAGLAVAVFGAARGDTVRRRDTAADALLAAAFCAVAVAVLAAAAGGPLGTGRLAEFGPVWWSAGAAALLWTAGIGVPGALVVREWRGRGTGLMAVVRARAAAEAPEPQPPLPAPVPAGATARAAPAGPTAPETVRKPTGRGTAPLRAPKAPAQAKALDVLDTLDAEAEPYDYLPPDGWTGRRTATESTPAAFPVTSVNSVDPARPWAAPPSPWPSAPSPARPPDRPEPAADGDRPES</sequence>
<feature type="region of interest" description="Disordered" evidence="1">
    <location>
        <begin position="478"/>
        <end position="544"/>
    </location>
</feature>
<feature type="compositionally biased region" description="Pro residues" evidence="1">
    <location>
        <begin position="413"/>
        <end position="422"/>
    </location>
</feature>
<feature type="transmembrane region" description="Helical" evidence="2">
    <location>
        <begin position="193"/>
        <end position="215"/>
    </location>
</feature>
<feature type="transmembrane region" description="Helical" evidence="2">
    <location>
        <begin position="235"/>
        <end position="254"/>
    </location>
</feature>
<feature type="compositionally biased region" description="Basic and acidic residues" evidence="1">
    <location>
        <begin position="529"/>
        <end position="544"/>
    </location>
</feature>
<feature type="transmembrane region" description="Helical" evidence="2">
    <location>
        <begin position="63"/>
        <end position="84"/>
    </location>
</feature>
<feature type="transmembrane region" description="Helical" evidence="2">
    <location>
        <begin position="104"/>
        <end position="126"/>
    </location>
</feature>
<dbReference type="KEGG" id="sqz:FQU76_21225"/>
<protein>
    <recommendedName>
        <fullName evidence="5">Integral membrane protein</fullName>
    </recommendedName>
</protein>
<evidence type="ECO:0008006" key="5">
    <source>
        <dbReference type="Google" id="ProtNLM"/>
    </source>
</evidence>
<dbReference type="Proteomes" id="UP000320580">
    <property type="component" value="Chromosome"/>
</dbReference>
<dbReference type="EMBL" id="CP042266">
    <property type="protein sequence ID" value="QDY81191.1"/>
    <property type="molecule type" value="Genomic_DNA"/>
</dbReference>
<feature type="compositionally biased region" description="Low complexity" evidence="1">
    <location>
        <begin position="423"/>
        <end position="438"/>
    </location>
</feature>
<dbReference type="AlphaFoldDB" id="A0A5B8JMS6"/>
<keyword evidence="4" id="KW-1185">Reference proteome</keyword>
<evidence type="ECO:0000313" key="4">
    <source>
        <dbReference type="Proteomes" id="UP000320580"/>
    </source>
</evidence>
<dbReference type="OrthoDB" id="3742900at2"/>
<proteinExistence type="predicted"/>
<name>A0A5B8JMS6_9ACTN</name>
<feature type="transmembrane region" description="Helical" evidence="2">
    <location>
        <begin position="303"/>
        <end position="321"/>
    </location>
</feature>
<accession>A0A5B8JMS6</accession>
<feature type="transmembrane region" description="Helical" evidence="2">
    <location>
        <begin position="333"/>
        <end position="355"/>
    </location>
</feature>
<keyword evidence="2" id="KW-0812">Transmembrane</keyword>
<dbReference type="InterPro" id="IPR045931">
    <property type="entry name" value="DUF6350"/>
</dbReference>
<gene>
    <name evidence="3" type="ORF">FQU76_21225</name>
</gene>
<keyword evidence="2" id="KW-1133">Transmembrane helix</keyword>
<feature type="compositionally biased region" description="Pro residues" evidence="1">
    <location>
        <begin position="514"/>
        <end position="528"/>
    </location>
</feature>
<evidence type="ECO:0000256" key="1">
    <source>
        <dbReference type="SAM" id="MobiDB-lite"/>
    </source>
</evidence>
<organism evidence="3 4">
    <name type="scientific">Streptomyces qinzhouensis</name>
    <dbReference type="NCBI Taxonomy" id="2599401"/>
    <lineage>
        <taxon>Bacteria</taxon>
        <taxon>Bacillati</taxon>
        <taxon>Actinomycetota</taxon>
        <taxon>Actinomycetes</taxon>
        <taxon>Kitasatosporales</taxon>
        <taxon>Streptomycetaceae</taxon>
        <taxon>Streptomyces</taxon>
    </lineage>
</organism>
<dbReference type="Pfam" id="PF19877">
    <property type="entry name" value="DUF6350"/>
    <property type="match status" value="1"/>
</dbReference>